<comment type="caution">
    <text evidence="4">The sequence shown here is derived from an EMBL/GenBank/DDBJ whole genome shotgun (WGS) entry which is preliminary data.</text>
</comment>
<keyword evidence="2" id="KW-0472">Membrane</keyword>
<protein>
    <submittedName>
        <fullName evidence="4">Uncharacterized protein</fullName>
    </submittedName>
</protein>
<keyword evidence="2" id="KW-1133">Transmembrane helix</keyword>
<keyword evidence="3" id="KW-0732">Signal</keyword>
<dbReference type="Proteomes" id="UP001596226">
    <property type="component" value="Unassembled WGS sequence"/>
</dbReference>
<name>A0ABW1HDJ3_9ACTN</name>
<keyword evidence="2" id="KW-0812">Transmembrane</keyword>
<gene>
    <name evidence="4" type="ORF">ACFQGL_27060</name>
</gene>
<keyword evidence="5" id="KW-1185">Reference proteome</keyword>
<feature type="compositionally biased region" description="Pro residues" evidence="1">
    <location>
        <begin position="171"/>
        <end position="181"/>
    </location>
</feature>
<feature type="compositionally biased region" description="Low complexity" evidence="1">
    <location>
        <begin position="182"/>
        <end position="196"/>
    </location>
</feature>
<proteinExistence type="predicted"/>
<sequence>MTVRRRVARLATVCGLLGGMVLLGASPALADDDSVRVGAASSFAAGGSAQGVNVAVRKRSDGCVVLRTALGLRLAGLRADQVTVQVAAGGHWVPVAVSGGGGSVATGATSSAKPLCKGKGATVRYRVAFAAGAPGGSLAVTGVAASAAGQELGRGNDTSKVTGARVTASPTPTPSKKPSPTPSVVATDAATSDDAVIPAGPADDSGAPDTSAAAAESSGGGSTVMFFGIAMVAVGLLLIVLLLRRSRQDRTPADDAPGSLPGNPGGTTYRSGGGSPAAPGRPGPVYGQQPPAGGYGAVPTPRPAAGGVYGARPASSTPDATQPMPGSPAGVPPLPGDQPPPADGGGHTVYMPRLPG</sequence>
<feature type="chain" id="PRO_5045142467" evidence="3">
    <location>
        <begin position="31"/>
        <end position="356"/>
    </location>
</feature>
<evidence type="ECO:0000256" key="1">
    <source>
        <dbReference type="SAM" id="MobiDB-lite"/>
    </source>
</evidence>
<evidence type="ECO:0000256" key="2">
    <source>
        <dbReference type="SAM" id="Phobius"/>
    </source>
</evidence>
<feature type="transmembrane region" description="Helical" evidence="2">
    <location>
        <begin position="224"/>
        <end position="243"/>
    </location>
</feature>
<feature type="signal peptide" evidence="3">
    <location>
        <begin position="1"/>
        <end position="30"/>
    </location>
</feature>
<evidence type="ECO:0000256" key="3">
    <source>
        <dbReference type="SAM" id="SignalP"/>
    </source>
</evidence>
<feature type="region of interest" description="Disordered" evidence="1">
    <location>
        <begin position="151"/>
        <end position="218"/>
    </location>
</feature>
<evidence type="ECO:0000313" key="4">
    <source>
        <dbReference type="EMBL" id="MFC5927003.1"/>
    </source>
</evidence>
<dbReference type="EMBL" id="JBHSQS010000024">
    <property type="protein sequence ID" value="MFC5927003.1"/>
    <property type="molecule type" value="Genomic_DNA"/>
</dbReference>
<feature type="compositionally biased region" description="Pro residues" evidence="1">
    <location>
        <begin position="330"/>
        <end position="342"/>
    </location>
</feature>
<dbReference type="RefSeq" id="WP_377515317.1">
    <property type="nucleotide sequence ID" value="NZ_JBHSQS010000024.1"/>
</dbReference>
<reference evidence="5" key="1">
    <citation type="journal article" date="2019" name="Int. J. Syst. Evol. Microbiol.">
        <title>The Global Catalogue of Microorganisms (GCM) 10K type strain sequencing project: providing services to taxonomists for standard genome sequencing and annotation.</title>
        <authorList>
            <consortium name="The Broad Institute Genomics Platform"/>
            <consortium name="The Broad Institute Genome Sequencing Center for Infectious Disease"/>
            <person name="Wu L."/>
            <person name="Ma J."/>
        </authorList>
    </citation>
    <scope>NUCLEOTIDE SEQUENCE [LARGE SCALE GENOMIC DNA]</scope>
    <source>
        <strain evidence="5">CGMCC 4.7144</strain>
    </source>
</reference>
<accession>A0ABW1HDJ3</accession>
<feature type="region of interest" description="Disordered" evidence="1">
    <location>
        <begin position="250"/>
        <end position="356"/>
    </location>
</feature>
<evidence type="ECO:0000313" key="5">
    <source>
        <dbReference type="Proteomes" id="UP001596226"/>
    </source>
</evidence>
<organism evidence="4 5">
    <name type="scientific">Micromonospora vulcania</name>
    <dbReference type="NCBI Taxonomy" id="1441873"/>
    <lineage>
        <taxon>Bacteria</taxon>
        <taxon>Bacillati</taxon>
        <taxon>Actinomycetota</taxon>
        <taxon>Actinomycetes</taxon>
        <taxon>Micromonosporales</taxon>
        <taxon>Micromonosporaceae</taxon>
        <taxon>Micromonospora</taxon>
    </lineage>
</organism>